<dbReference type="AlphaFoldDB" id="A0A832E1K9"/>
<dbReference type="PROSITE" id="PS01125">
    <property type="entry name" value="ROK"/>
    <property type="match status" value="1"/>
</dbReference>
<dbReference type="EMBL" id="DSPJ01000006">
    <property type="protein sequence ID" value="HEX61572.1"/>
    <property type="molecule type" value="Genomic_DNA"/>
</dbReference>
<gene>
    <name evidence="2" type="ORF">ENR01_00195</name>
</gene>
<comment type="similarity">
    <text evidence="1">Belongs to the ROK (NagC/XylR) family.</text>
</comment>
<dbReference type="InterPro" id="IPR000600">
    <property type="entry name" value="ROK"/>
</dbReference>
<evidence type="ECO:0000256" key="1">
    <source>
        <dbReference type="ARBA" id="ARBA00006479"/>
    </source>
</evidence>
<name>A0A832E1K9_UNCKA</name>
<dbReference type="InterPro" id="IPR049874">
    <property type="entry name" value="ROK_cs"/>
</dbReference>
<dbReference type="SUPFAM" id="SSF53067">
    <property type="entry name" value="Actin-like ATPase domain"/>
    <property type="match status" value="1"/>
</dbReference>
<dbReference type="CDD" id="cd23763">
    <property type="entry name" value="ASKHA_ATPase_ROK"/>
    <property type="match status" value="1"/>
</dbReference>
<dbReference type="InterPro" id="IPR043129">
    <property type="entry name" value="ATPase_NBD"/>
</dbReference>
<evidence type="ECO:0000313" key="2">
    <source>
        <dbReference type="EMBL" id="HEX61572.1"/>
    </source>
</evidence>
<proteinExistence type="inferred from homology"/>
<organism evidence="2">
    <name type="scientific">candidate division WWE3 bacterium</name>
    <dbReference type="NCBI Taxonomy" id="2053526"/>
    <lineage>
        <taxon>Bacteria</taxon>
        <taxon>Katanobacteria</taxon>
    </lineage>
</organism>
<reference evidence="2" key="1">
    <citation type="journal article" date="2020" name="mSystems">
        <title>Genome- and Community-Level Interaction Insights into Carbon Utilization and Element Cycling Functions of Hydrothermarchaeota in Hydrothermal Sediment.</title>
        <authorList>
            <person name="Zhou Z."/>
            <person name="Liu Y."/>
            <person name="Xu W."/>
            <person name="Pan J."/>
            <person name="Luo Z.H."/>
            <person name="Li M."/>
        </authorList>
    </citation>
    <scope>NUCLEOTIDE SEQUENCE [LARGE SCALE GENOMIC DNA]</scope>
    <source>
        <strain evidence="2">SpSt-361</strain>
    </source>
</reference>
<accession>A0A832E1K9</accession>
<dbReference type="Pfam" id="PF00480">
    <property type="entry name" value="ROK"/>
    <property type="match status" value="1"/>
</dbReference>
<protein>
    <submittedName>
        <fullName evidence="2">ROK family protein</fullName>
    </submittedName>
</protein>
<sequence length="291" mass="30848">MPTFAKVKLQPSASEDGTLGIDIGASKVRYVIWEKGQALLDKEVKLLEPRREELQRIFQEIAQKIKETRISAVGVGIPGTVEEGVISYAPNFPALLGWDFKPELEKLLGAPVRLFNDAKAAVVAEVQAGAAKGKRNVIGLTLGSGLGGGLFLNGALYLGKGTAGEVGHEIVDLPNRKEAEDFASAKFFQKFGADANALREQAEKGDKSARQTFAEFGQNLGIVIANLVNLLDPEIIILGGGISGAYDLFIEAARNASRKFIVNPQRQKIEIKKAALGASAGAIGAAILAGL</sequence>
<dbReference type="Gene3D" id="3.30.420.40">
    <property type="match status" value="2"/>
</dbReference>
<dbReference type="PANTHER" id="PTHR18964">
    <property type="entry name" value="ROK (REPRESSOR, ORF, KINASE) FAMILY"/>
    <property type="match status" value="1"/>
</dbReference>
<comment type="caution">
    <text evidence="2">The sequence shown here is derived from an EMBL/GenBank/DDBJ whole genome shotgun (WGS) entry which is preliminary data.</text>
</comment>
<dbReference type="PANTHER" id="PTHR18964:SF149">
    <property type="entry name" value="BIFUNCTIONAL UDP-N-ACETYLGLUCOSAMINE 2-EPIMERASE_N-ACETYLMANNOSAMINE KINASE"/>
    <property type="match status" value="1"/>
</dbReference>